<dbReference type="AlphaFoldDB" id="A0A183UNI8"/>
<dbReference type="WBParaSite" id="TCNE_0001005801-mRNA-1">
    <property type="protein sequence ID" value="TCNE_0001005801-mRNA-1"/>
    <property type="gene ID" value="TCNE_0001005801"/>
</dbReference>
<name>A0A183UNI8_TOXCA</name>
<organism evidence="3 4">
    <name type="scientific">Toxocara canis</name>
    <name type="common">Canine roundworm</name>
    <dbReference type="NCBI Taxonomy" id="6265"/>
    <lineage>
        <taxon>Eukaryota</taxon>
        <taxon>Metazoa</taxon>
        <taxon>Ecdysozoa</taxon>
        <taxon>Nematoda</taxon>
        <taxon>Chromadorea</taxon>
        <taxon>Rhabditida</taxon>
        <taxon>Spirurina</taxon>
        <taxon>Ascaridomorpha</taxon>
        <taxon>Ascaridoidea</taxon>
        <taxon>Toxocaridae</taxon>
        <taxon>Toxocara</taxon>
    </lineage>
</organism>
<evidence type="ECO:0000313" key="4">
    <source>
        <dbReference type="WBParaSite" id="TCNE_0001005801-mRNA-1"/>
    </source>
</evidence>
<dbReference type="Gene3D" id="2.10.25.10">
    <property type="entry name" value="Laminin"/>
    <property type="match status" value="1"/>
</dbReference>
<proteinExistence type="predicted"/>
<protein>
    <submittedName>
        <fullName evidence="4">TIL domain-containing protein</fullName>
    </submittedName>
</protein>
<gene>
    <name evidence="2" type="ORF">TCNE_LOCUS10058</name>
</gene>
<dbReference type="EMBL" id="UYWY01020372">
    <property type="protein sequence ID" value="VDM41379.1"/>
    <property type="molecule type" value="Genomic_DNA"/>
</dbReference>
<dbReference type="InterPro" id="IPR036084">
    <property type="entry name" value="Ser_inhib-like_sf"/>
</dbReference>
<evidence type="ECO:0000313" key="2">
    <source>
        <dbReference type="EMBL" id="VDM41379.1"/>
    </source>
</evidence>
<keyword evidence="1" id="KW-0646">Protease inhibitor</keyword>
<evidence type="ECO:0000313" key="3">
    <source>
        <dbReference type="Proteomes" id="UP000050794"/>
    </source>
</evidence>
<keyword evidence="3" id="KW-1185">Reference proteome</keyword>
<reference evidence="2 3" key="2">
    <citation type="submission" date="2018-11" db="EMBL/GenBank/DDBJ databases">
        <authorList>
            <consortium name="Pathogen Informatics"/>
        </authorList>
    </citation>
    <scope>NUCLEOTIDE SEQUENCE [LARGE SCALE GENOMIC DNA]</scope>
</reference>
<dbReference type="Proteomes" id="UP000050794">
    <property type="component" value="Unassembled WGS sequence"/>
</dbReference>
<sequence>MYRGIGCSAKRFDDVMDLETVAEKLIELPQHSLKAMEAAFESTTDVQDKSEKLIPFACAPNEKYATPCSPCERNCYGFWEPSCQQGPFVCNPPRCVCDVNEGFVRNQAGFCVPIDNCNVCPSGFCPRGQYCLMMTPPGCVPPACPGRPQCFPLGVMPF</sequence>
<reference evidence="4" key="1">
    <citation type="submission" date="2016-06" db="UniProtKB">
        <authorList>
            <consortium name="WormBaseParasite"/>
        </authorList>
    </citation>
    <scope>IDENTIFICATION</scope>
</reference>
<evidence type="ECO:0000256" key="1">
    <source>
        <dbReference type="ARBA" id="ARBA00022900"/>
    </source>
</evidence>
<dbReference type="GO" id="GO:0004867">
    <property type="term" value="F:serine-type endopeptidase inhibitor activity"/>
    <property type="evidence" value="ECO:0007669"/>
    <property type="project" value="UniProtKB-KW"/>
</dbReference>
<keyword evidence="1" id="KW-0722">Serine protease inhibitor</keyword>
<accession>A0A183UNI8</accession>
<dbReference type="SUPFAM" id="SSF57567">
    <property type="entry name" value="Serine protease inhibitors"/>
    <property type="match status" value="1"/>
</dbReference>